<feature type="region of interest" description="Disordered" evidence="1">
    <location>
        <begin position="56"/>
        <end position="126"/>
    </location>
</feature>
<name>A0A6M0RE90_9CYAN</name>
<dbReference type="AlphaFoldDB" id="A0A6M0RE90"/>
<feature type="compositionally biased region" description="Pro residues" evidence="1">
    <location>
        <begin position="116"/>
        <end position="126"/>
    </location>
</feature>
<dbReference type="RefSeq" id="WP_163696204.1">
    <property type="nucleotide sequence ID" value="NZ_QXHD01000003.1"/>
</dbReference>
<feature type="signal peptide" evidence="2">
    <location>
        <begin position="1"/>
        <end position="27"/>
    </location>
</feature>
<evidence type="ECO:0000313" key="3">
    <source>
        <dbReference type="EMBL" id="NEZ54559.1"/>
    </source>
</evidence>
<gene>
    <name evidence="3" type="ORF">DXZ20_02395</name>
</gene>
<dbReference type="Proteomes" id="UP000481033">
    <property type="component" value="Unassembled WGS sequence"/>
</dbReference>
<reference evidence="3 4" key="1">
    <citation type="journal article" date="2020" name="Microb. Ecol.">
        <title>Ecogenomics of the Marine Benthic Filamentous Cyanobacterium Adonisia.</title>
        <authorList>
            <person name="Walter J.M."/>
            <person name="Coutinho F.H."/>
            <person name="Leomil L."/>
            <person name="Hargreaves P.I."/>
            <person name="Campeao M.E."/>
            <person name="Vieira V.V."/>
            <person name="Silva B.S."/>
            <person name="Fistarol G.O."/>
            <person name="Salomon P.S."/>
            <person name="Sawabe T."/>
            <person name="Mino S."/>
            <person name="Hosokawa M."/>
            <person name="Miyashita H."/>
            <person name="Maruyama F."/>
            <person name="van Verk M.C."/>
            <person name="Dutilh B.E."/>
            <person name="Thompson C.C."/>
            <person name="Thompson F.L."/>
        </authorList>
    </citation>
    <scope>NUCLEOTIDE SEQUENCE [LARGE SCALE GENOMIC DNA]</scope>
    <source>
        <strain evidence="3 4">CCMR0081</strain>
    </source>
</reference>
<proteinExistence type="predicted"/>
<keyword evidence="2" id="KW-0732">Signal</keyword>
<protein>
    <submittedName>
        <fullName evidence="3">Uncharacterized protein</fullName>
    </submittedName>
</protein>
<feature type="chain" id="PRO_5026676044" evidence="2">
    <location>
        <begin position="28"/>
        <end position="126"/>
    </location>
</feature>
<evidence type="ECO:0000313" key="4">
    <source>
        <dbReference type="Proteomes" id="UP000481033"/>
    </source>
</evidence>
<dbReference type="EMBL" id="QXHD01000003">
    <property type="protein sequence ID" value="NEZ54559.1"/>
    <property type="molecule type" value="Genomic_DNA"/>
</dbReference>
<feature type="compositionally biased region" description="Basic and acidic residues" evidence="1">
    <location>
        <begin position="56"/>
        <end position="76"/>
    </location>
</feature>
<organism evidence="3 4">
    <name type="scientific">Adonisia turfae CCMR0081</name>
    <dbReference type="NCBI Taxonomy" id="2292702"/>
    <lineage>
        <taxon>Bacteria</taxon>
        <taxon>Bacillati</taxon>
        <taxon>Cyanobacteriota</taxon>
        <taxon>Adonisia</taxon>
        <taxon>Adonisia turfae</taxon>
    </lineage>
</organism>
<keyword evidence="4" id="KW-1185">Reference proteome</keyword>
<evidence type="ECO:0000256" key="1">
    <source>
        <dbReference type="SAM" id="MobiDB-lite"/>
    </source>
</evidence>
<accession>A0A6M0RE90</accession>
<evidence type="ECO:0000256" key="2">
    <source>
        <dbReference type="SAM" id="SignalP"/>
    </source>
</evidence>
<feature type="compositionally biased region" description="Low complexity" evidence="1">
    <location>
        <begin position="96"/>
        <end position="111"/>
    </location>
</feature>
<sequence length="126" mass="14513">MRDQKDFTGIIGLLLFLAALQPAQAQADFENKSRPQLTLSIEERAIELSKVLHERLQSDEKNKALSPKDRRPRCTDLDNSSDTMQCVGDDDDDGNLLDWNDWNDWSNWNNWIDTSTPPPNPQDRDE</sequence>
<comment type="caution">
    <text evidence="3">The sequence shown here is derived from an EMBL/GenBank/DDBJ whole genome shotgun (WGS) entry which is preliminary data.</text>
</comment>